<dbReference type="PROSITE" id="PS01153">
    <property type="entry name" value="NOL1_NOP2_SUN"/>
    <property type="match status" value="1"/>
</dbReference>
<reference evidence="10 11" key="1">
    <citation type="submission" date="2011-09" db="EMBL/GenBank/DDBJ databases">
        <title>The permanent draft genome of Caldithrix abyssi DSM 13497.</title>
        <authorList>
            <consortium name="US DOE Joint Genome Institute (JGI-PGF)"/>
            <person name="Lucas S."/>
            <person name="Han J."/>
            <person name="Lapidus A."/>
            <person name="Bruce D."/>
            <person name="Goodwin L."/>
            <person name="Pitluck S."/>
            <person name="Peters L."/>
            <person name="Kyrpides N."/>
            <person name="Mavromatis K."/>
            <person name="Ivanova N."/>
            <person name="Mikhailova N."/>
            <person name="Chertkov O."/>
            <person name="Detter J.C."/>
            <person name="Tapia R."/>
            <person name="Han C."/>
            <person name="Land M."/>
            <person name="Hauser L."/>
            <person name="Markowitz V."/>
            <person name="Cheng J.-F."/>
            <person name="Hugenholtz P."/>
            <person name="Woyke T."/>
            <person name="Wu D."/>
            <person name="Spring S."/>
            <person name="Brambilla E."/>
            <person name="Klenk H.-P."/>
            <person name="Eisen J.A."/>
        </authorList>
    </citation>
    <scope>NUCLEOTIDE SEQUENCE [LARGE SCALE GENOMIC DNA]</scope>
    <source>
        <strain evidence="10 11">DSM 13497</strain>
    </source>
</reference>
<evidence type="ECO:0000313" key="9">
    <source>
        <dbReference type="EMBL" id="APF20094.1"/>
    </source>
</evidence>
<gene>
    <name evidence="9" type="ORF">Cabys_3346</name>
    <name evidence="10" type="ORF">Calab_0520</name>
</gene>
<dbReference type="Proteomes" id="UP000004671">
    <property type="component" value="Chromosome"/>
</dbReference>
<feature type="binding site" evidence="7">
    <location>
        <position position="181"/>
    </location>
    <ligand>
        <name>S-adenosyl-L-methionine</name>
        <dbReference type="ChEBI" id="CHEBI:59789"/>
    </ligand>
</feature>
<dbReference type="AlphaFoldDB" id="H1XRL2"/>
<dbReference type="PROSITE" id="PS51686">
    <property type="entry name" value="SAM_MT_RSMB_NOP"/>
    <property type="match status" value="1"/>
</dbReference>
<evidence type="ECO:0000256" key="5">
    <source>
        <dbReference type="ARBA" id="ARBA00022691"/>
    </source>
</evidence>
<dbReference type="Proteomes" id="UP000183868">
    <property type="component" value="Chromosome"/>
</dbReference>
<evidence type="ECO:0000313" key="10">
    <source>
        <dbReference type="EMBL" id="EHO40165.1"/>
    </source>
</evidence>
<dbReference type="PANTHER" id="PTHR22807:SF30">
    <property type="entry name" value="28S RRNA (CYTOSINE(4447)-C(5))-METHYLTRANSFERASE-RELATED"/>
    <property type="match status" value="1"/>
</dbReference>
<dbReference type="eggNOG" id="COG0144">
    <property type="taxonomic scope" value="Bacteria"/>
</dbReference>
<keyword evidence="4 7" id="KW-0808">Transferase</keyword>
<evidence type="ECO:0000313" key="11">
    <source>
        <dbReference type="Proteomes" id="UP000004671"/>
    </source>
</evidence>
<dbReference type="EMBL" id="CM001402">
    <property type="protein sequence ID" value="EHO40165.1"/>
    <property type="molecule type" value="Genomic_DNA"/>
</dbReference>
<evidence type="ECO:0000256" key="1">
    <source>
        <dbReference type="ARBA" id="ARBA00007494"/>
    </source>
</evidence>
<keyword evidence="6 7" id="KW-0694">RNA-binding</keyword>
<dbReference type="InterPro" id="IPR031341">
    <property type="entry name" value="Methyltr_RsmF_N"/>
</dbReference>
<evidence type="ECO:0000256" key="2">
    <source>
        <dbReference type="ARBA" id="ARBA00022490"/>
    </source>
</evidence>
<dbReference type="InParanoid" id="H1XRL2"/>
<dbReference type="SUPFAM" id="SSF53335">
    <property type="entry name" value="S-adenosyl-L-methionine-dependent methyltransferases"/>
    <property type="match status" value="1"/>
</dbReference>
<evidence type="ECO:0000256" key="6">
    <source>
        <dbReference type="ARBA" id="ARBA00022884"/>
    </source>
</evidence>
<feature type="binding site" evidence="7">
    <location>
        <position position="136"/>
    </location>
    <ligand>
        <name>S-adenosyl-L-methionine</name>
        <dbReference type="ChEBI" id="CHEBI:59789"/>
    </ligand>
</feature>
<dbReference type="HOGENOM" id="CLU_005316_6_2_0"/>
<dbReference type="EMBL" id="CP018099">
    <property type="protein sequence ID" value="APF20094.1"/>
    <property type="molecule type" value="Genomic_DNA"/>
</dbReference>
<dbReference type="PaxDb" id="880073-Calab_0520"/>
<dbReference type="InterPro" id="IPR023267">
    <property type="entry name" value="RCMT"/>
</dbReference>
<dbReference type="Gene3D" id="3.40.50.150">
    <property type="entry name" value="Vaccinia Virus protein VP39"/>
    <property type="match status" value="1"/>
</dbReference>
<organism evidence="10 11">
    <name type="scientific">Caldithrix abyssi DSM 13497</name>
    <dbReference type="NCBI Taxonomy" id="880073"/>
    <lineage>
        <taxon>Bacteria</taxon>
        <taxon>Pseudomonadati</taxon>
        <taxon>Calditrichota</taxon>
        <taxon>Calditrichia</taxon>
        <taxon>Calditrichales</taxon>
        <taxon>Calditrichaceae</taxon>
        <taxon>Caldithrix</taxon>
    </lineage>
</organism>
<evidence type="ECO:0000256" key="3">
    <source>
        <dbReference type="ARBA" id="ARBA00022603"/>
    </source>
</evidence>
<dbReference type="InterPro" id="IPR011023">
    <property type="entry name" value="Nop2p"/>
</dbReference>
<dbReference type="GO" id="GO:0008173">
    <property type="term" value="F:RNA methyltransferase activity"/>
    <property type="evidence" value="ECO:0007669"/>
    <property type="project" value="InterPro"/>
</dbReference>
<feature type="active site" description="Nucleophile" evidence="7">
    <location>
        <position position="234"/>
    </location>
</feature>
<dbReference type="CDD" id="cd02440">
    <property type="entry name" value="AdoMet_MTases"/>
    <property type="match status" value="1"/>
</dbReference>
<evidence type="ECO:0000313" key="12">
    <source>
        <dbReference type="Proteomes" id="UP000183868"/>
    </source>
</evidence>
<dbReference type="PANTHER" id="PTHR22807">
    <property type="entry name" value="NOP2 YEAST -RELATED NOL1/NOP2/FMU SUN DOMAIN-CONTAINING"/>
    <property type="match status" value="1"/>
</dbReference>
<dbReference type="KEGG" id="caby:Cabys_3346"/>
<dbReference type="Pfam" id="PF01189">
    <property type="entry name" value="Methyltr_RsmB-F"/>
    <property type="match status" value="1"/>
</dbReference>
<dbReference type="Gene3D" id="3.30.70.1170">
    <property type="entry name" value="Sun protein, domain 3"/>
    <property type="match status" value="1"/>
</dbReference>
<dbReference type="GO" id="GO:0001510">
    <property type="term" value="P:RNA methylation"/>
    <property type="evidence" value="ECO:0007669"/>
    <property type="project" value="InterPro"/>
</dbReference>
<comment type="caution">
    <text evidence="7">Lacks conserved residue(s) required for the propagation of feature annotation.</text>
</comment>
<dbReference type="InterPro" id="IPR029063">
    <property type="entry name" value="SAM-dependent_MTases_sf"/>
</dbReference>
<feature type="domain" description="SAM-dependent MTase RsmB/NOP-type" evidence="8">
    <location>
        <begin position="21"/>
        <end position="307"/>
    </location>
</feature>
<reference evidence="9 12" key="2">
    <citation type="submission" date="2016-11" db="EMBL/GenBank/DDBJ databases">
        <title>Genomic analysis of Caldithrix abyssi and proposal of a novel bacterial phylum Caldithrichaeota.</title>
        <authorList>
            <person name="Kublanov I."/>
            <person name="Sigalova O."/>
            <person name="Gavrilov S."/>
            <person name="Lebedinsky A."/>
            <person name="Ivanova N."/>
            <person name="Daum C."/>
            <person name="Reddy T."/>
            <person name="Klenk H.P."/>
            <person name="Goker M."/>
            <person name="Reva O."/>
            <person name="Miroshnichenko M."/>
            <person name="Kyprides N."/>
            <person name="Woyke T."/>
            <person name="Gelfand M."/>
        </authorList>
    </citation>
    <scope>NUCLEOTIDE SEQUENCE [LARGE SCALE GENOMIC DNA]</scope>
    <source>
        <strain evidence="9 12">LF13</strain>
    </source>
</reference>
<name>H1XRL2_CALAY</name>
<dbReference type="RefSeq" id="WP_006927093.1">
    <property type="nucleotide sequence ID" value="NZ_CM001402.1"/>
</dbReference>
<keyword evidence="2" id="KW-0963">Cytoplasm</keyword>
<dbReference type="InterPro" id="IPR018314">
    <property type="entry name" value="RsmB/NOL1/NOP2-like_CS"/>
</dbReference>
<keyword evidence="11" id="KW-1185">Reference proteome</keyword>
<proteinExistence type="inferred from homology"/>
<dbReference type="InterPro" id="IPR001678">
    <property type="entry name" value="MeTrfase_RsmB-F_NOP2_dom"/>
</dbReference>
<comment type="similarity">
    <text evidence="1 7">Belongs to the class I-like SAM-binding methyltransferase superfamily. RsmB/NOP family.</text>
</comment>
<accession>H1XRL2</accession>
<dbReference type="FunCoup" id="H1XRL2">
    <property type="interactions" value="152"/>
</dbReference>
<keyword evidence="3 7" id="KW-0489">Methyltransferase</keyword>
<dbReference type="Pfam" id="PF17125">
    <property type="entry name" value="Methyltr_RsmF_N"/>
    <property type="match status" value="1"/>
</dbReference>
<keyword evidence="5 7" id="KW-0949">S-adenosyl-L-methionine</keyword>
<evidence type="ECO:0000256" key="4">
    <source>
        <dbReference type="ARBA" id="ARBA00022679"/>
    </source>
</evidence>
<dbReference type="GO" id="GO:0008757">
    <property type="term" value="F:S-adenosylmethionine-dependent methyltransferase activity"/>
    <property type="evidence" value="ECO:0007669"/>
    <property type="project" value="InterPro"/>
</dbReference>
<dbReference type="InterPro" id="IPR049560">
    <property type="entry name" value="MeTrfase_RsmB-F_NOP2_cat"/>
</dbReference>
<dbReference type="STRING" id="880073.Cabys_3346"/>
<dbReference type="GO" id="GO:0003723">
    <property type="term" value="F:RNA binding"/>
    <property type="evidence" value="ECO:0007669"/>
    <property type="project" value="UniProtKB-UniRule"/>
</dbReference>
<evidence type="ECO:0000256" key="7">
    <source>
        <dbReference type="PROSITE-ProRule" id="PRU01023"/>
    </source>
</evidence>
<dbReference type="GO" id="GO:0006396">
    <property type="term" value="P:RNA processing"/>
    <property type="evidence" value="ECO:0007669"/>
    <property type="project" value="InterPro"/>
</dbReference>
<dbReference type="NCBIfam" id="TIGR00446">
    <property type="entry name" value="nop2p"/>
    <property type="match status" value="1"/>
</dbReference>
<sequence length="466" mass="54032">MERENKFLKAYLKDLLGDQITRFWNARPEPRAIRVNTIKTTVAEVKKRLEQWNVPFRPVSFNPEGLIIEDDHMPLSQTLDFFLGKFYYQGVSSQLPAVVLNPQKGDKVLDLAASPGSKSTQMAAMMDNTGFLVLNDVSMKRIQALNTNIQNIGSVNYAIYRQPGERIGNILPEYFDKVLLDAPCSALGIIHSHPEVYSWLSAKRLAKIVEQQRQLLVSAYKALKVGGEMVYSTCSISPEENEELIQFMLDHYPLEIVEIAPEIHKLFLPGLTEYQNKSFTPDMTRAIRILPHLHEMEGFFVVKLRKTGRRHKAVKTYHTFKTLAYNHPDVEDDLRQISEQWGIPEDTWQRYRYIKTRDRLWMVNTQIKNIPQENFLNAGLLLGEKRIFGWKLPNDSIQYFSRWITKRHLAVSEEQLRELFNTGMTNVPGVEKGYYALSWQGKAIGSLYVEKQRAKIRLMHRFKVIL</sequence>
<dbReference type="PRINTS" id="PR02008">
    <property type="entry name" value="RCMTFAMILY"/>
</dbReference>
<protein>
    <submittedName>
        <fullName evidence="9">16S rRNA m(5)C-1407 methyltransferase</fullName>
    </submittedName>
    <submittedName>
        <fullName evidence="10">RNA methylase, NOL1/NOP2/sun family</fullName>
    </submittedName>
</protein>
<evidence type="ECO:0000259" key="8">
    <source>
        <dbReference type="PROSITE" id="PS51686"/>
    </source>
</evidence>